<keyword evidence="2 5" id="KW-0645">Protease</keyword>
<feature type="compositionally biased region" description="Basic and acidic residues" evidence="6">
    <location>
        <begin position="400"/>
        <end position="414"/>
    </location>
</feature>
<dbReference type="CDD" id="cd07560">
    <property type="entry name" value="Peptidase_S41_CPP"/>
    <property type="match status" value="1"/>
</dbReference>
<reference evidence="9 10" key="1">
    <citation type="journal article" date="2016" name="Nat. Commun.">
        <title>Thousands of microbial genomes shed light on interconnected biogeochemical processes in an aquifer system.</title>
        <authorList>
            <person name="Anantharaman K."/>
            <person name="Brown C.T."/>
            <person name="Hug L.A."/>
            <person name="Sharon I."/>
            <person name="Castelle C.J."/>
            <person name="Probst A.J."/>
            <person name="Thomas B.C."/>
            <person name="Singh A."/>
            <person name="Wilkins M.J."/>
            <person name="Karaoz U."/>
            <person name="Brodie E.L."/>
            <person name="Williams K.H."/>
            <person name="Hubbard S.S."/>
            <person name="Banfield J.F."/>
        </authorList>
    </citation>
    <scope>NUCLEOTIDE SEQUENCE [LARGE SCALE GENOMIC DNA]</scope>
</reference>
<dbReference type="GO" id="GO:0004175">
    <property type="term" value="F:endopeptidase activity"/>
    <property type="evidence" value="ECO:0007669"/>
    <property type="project" value="TreeGrafter"/>
</dbReference>
<dbReference type="GO" id="GO:0007165">
    <property type="term" value="P:signal transduction"/>
    <property type="evidence" value="ECO:0007669"/>
    <property type="project" value="TreeGrafter"/>
</dbReference>
<dbReference type="SMART" id="SM00228">
    <property type="entry name" value="PDZ"/>
    <property type="match status" value="1"/>
</dbReference>
<dbReference type="PROSITE" id="PS50106">
    <property type="entry name" value="PDZ"/>
    <property type="match status" value="1"/>
</dbReference>
<dbReference type="InterPro" id="IPR005151">
    <property type="entry name" value="Tail-specific_protease"/>
</dbReference>
<accession>A0A1G2B8Z4</accession>
<evidence type="ECO:0000256" key="2">
    <source>
        <dbReference type="ARBA" id="ARBA00022670"/>
    </source>
</evidence>
<dbReference type="InterPro" id="IPR041489">
    <property type="entry name" value="PDZ_6"/>
</dbReference>
<evidence type="ECO:0000256" key="6">
    <source>
        <dbReference type="SAM" id="MobiDB-lite"/>
    </source>
</evidence>
<evidence type="ECO:0000313" key="10">
    <source>
        <dbReference type="Proteomes" id="UP000179164"/>
    </source>
</evidence>
<dbReference type="GO" id="GO:0030288">
    <property type="term" value="C:outer membrane-bounded periplasmic space"/>
    <property type="evidence" value="ECO:0007669"/>
    <property type="project" value="TreeGrafter"/>
</dbReference>
<evidence type="ECO:0000313" key="9">
    <source>
        <dbReference type="EMBL" id="OGY85069.1"/>
    </source>
</evidence>
<feature type="domain" description="PDZ" evidence="8">
    <location>
        <begin position="125"/>
        <end position="189"/>
    </location>
</feature>
<dbReference type="SMART" id="SM00245">
    <property type="entry name" value="TSPc"/>
    <property type="match status" value="1"/>
</dbReference>
<evidence type="ECO:0000256" key="7">
    <source>
        <dbReference type="SAM" id="Phobius"/>
    </source>
</evidence>
<evidence type="ECO:0000256" key="1">
    <source>
        <dbReference type="ARBA" id="ARBA00009179"/>
    </source>
</evidence>
<keyword evidence="3 5" id="KW-0378">Hydrolase</keyword>
<evidence type="ECO:0000256" key="5">
    <source>
        <dbReference type="RuleBase" id="RU004404"/>
    </source>
</evidence>
<dbReference type="SUPFAM" id="SSF50156">
    <property type="entry name" value="PDZ domain-like"/>
    <property type="match status" value="1"/>
</dbReference>
<dbReference type="Gene3D" id="3.90.226.10">
    <property type="entry name" value="2-enoyl-CoA Hydratase, Chain A, domain 1"/>
    <property type="match status" value="1"/>
</dbReference>
<dbReference type="Gene3D" id="3.30.750.44">
    <property type="match status" value="1"/>
</dbReference>
<dbReference type="Proteomes" id="UP000179164">
    <property type="component" value="Unassembled WGS sequence"/>
</dbReference>
<dbReference type="PANTHER" id="PTHR32060:SF30">
    <property type="entry name" value="CARBOXY-TERMINAL PROCESSING PROTEASE CTPA"/>
    <property type="match status" value="1"/>
</dbReference>
<dbReference type="EMBL" id="MHKE01000002">
    <property type="protein sequence ID" value="OGY85069.1"/>
    <property type="molecule type" value="Genomic_DNA"/>
</dbReference>
<dbReference type="SUPFAM" id="SSF52096">
    <property type="entry name" value="ClpP/crotonase"/>
    <property type="match status" value="1"/>
</dbReference>
<dbReference type="PANTHER" id="PTHR32060">
    <property type="entry name" value="TAIL-SPECIFIC PROTEASE"/>
    <property type="match status" value="1"/>
</dbReference>
<dbReference type="GO" id="GO:0008236">
    <property type="term" value="F:serine-type peptidase activity"/>
    <property type="evidence" value="ECO:0007669"/>
    <property type="project" value="UniProtKB-KW"/>
</dbReference>
<dbReference type="STRING" id="1798543.A2898_02995"/>
<feature type="transmembrane region" description="Helical" evidence="7">
    <location>
        <begin position="21"/>
        <end position="44"/>
    </location>
</feature>
<proteinExistence type="inferred from homology"/>
<gene>
    <name evidence="9" type="ORF">A2898_02995</name>
</gene>
<dbReference type="CDD" id="cd06782">
    <property type="entry name" value="cpPDZ_CPP-like"/>
    <property type="match status" value="1"/>
</dbReference>
<name>A0A1G2B8Z4_9BACT</name>
<dbReference type="GO" id="GO:0006508">
    <property type="term" value="P:proteolysis"/>
    <property type="evidence" value="ECO:0007669"/>
    <property type="project" value="UniProtKB-KW"/>
</dbReference>
<dbReference type="Pfam" id="PF17820">
    <property type="entry name" value="PDZ_6"/>
    <property type="match status" value="1"/>
</dbReference>
<keyword evidence="7" id="KW-0472">Membrane</keyword>
<sequence length="421" mass="45413">MIEELHSTIPPANRRNRSTSFTILLVLVGASIFLSLGYIIGVWMTVSTSSQTTFDDFVSAFPDVLNGTPTDYATFEDVLTSIRSRFVFDVPKDRDLYYGALAGIVASLQDPYSAFFNPEITDEFNTELEGEFDGIGAEIGFKDGQLVVIAPLQDSPASLAGLRPNDAILTIDGVDSAVLTLPEAVSKIRGPKGTTVTLDILRENNGTPFSVSVERDTINIESVTWEMGENGIGYIQITNFDANAESGFDNAVRSLIVQDPRGIILDVRDNPGGFLDASVHIAAAFLPSADDVVVVERFRNKEEKQYQAGDQAGMLTDIPVVVLVNGGSASASEIVAGALKDHERATILGETTFGKGTVQDLEEFGDGSSLKLTIAEWLTPDGNSIDAHGIEPGVTVEFTQEDRDAERDPQRDSAEELLLQP</sequence>
<comment type="similarity">
    <text evidence="1 5">Belongs to the peptidase S41A family.</text>
</comment>
<keyword evidence="7" id="KW-1133">Transmembrane helix</keyword>
<evidence type="ECO:0000256" key="4">
    <source>
        <dbReference type="ARBA" id="ARBA00022825"/>
    </source>
</evidence>
<protein>
    <recommendedName>
        <fullName evidence="8">PDZ domain-containing protein</fullName>
    </recommendedName>
</protein>
<dbReference type="InterPro" id="IPR001478">
    <property type="entry name" value="PDZ"/>
</dbReference>
<keyword evidence="7" id="KW-0812">Transmembrane</keyword>
<evidence type="ECO:0000256" key="3">
    <source>
        <dbReference type="ARBA" id="ARBA00022801"/>
    </source>
</evidence>
<dbReference type="InterPro" id="IPR004447">
    <property type="entry name" value="Peptidase_S41A"/>
</dbReference>
<dbReference type="Gene3D" id="2.30.42.10">
    <property type="match status" value="1"/>
</dbReference>
<dbReference type="AlphaFoldDB" id="A0A1G2B8Z4"/>
<dbReference type="InterPro" id="IPR029045">
    <property type="entry name" value="ClpP/crotonase-like_dom_sf"/>
</dbReference>
<dbReference type="NCBIfam" id="TIGR00225">
    <property type="entry name" value="prc"/>
    <property type="match status" value="1"/>
</dbReference>
<feature type="region of interest" description="Disordered" evidence="6">
    <location>
        <begin position="397"/>
        <end position="421"/>
    </location>
</feature>
<dbReference type="Pfam" id="PF03572">
    <property type="entry name" value="Peptidase_S41"/>
    <property type="match status" value="1"/>
</dbReference>
<keyword evidence="4 5" id="KW-0720">Serine protease</keyword>
<organism evidence="9 10">
    <name type="scientific">Candidatus Kerfeldbacteria bacterium RIFCSPLOWO2_01_FULL_48_11</name>
    <dbReference type="NCBI Taxonomy" id="1798543"/>
    <lineage>
        <taxon>Bacteria</taxon>
        <taxon>Candidatus Kerfeldiibacteriota</taxon>
    </lineage>
</organism>
<evidence type="ECO:0000259" key="8">
    <source>
        <dbReference type="PROSITE" id="PS50106"/>
    </source>
</evidence>
<comment type="caution">
    <text evidence="9">The sequence shown here is derived from an EMBL/GenBank/DDBJ whole genome shotgun (WGS) entry which is preliminary data.</text>
</comment>
<dbReference type="InterPro" id="IPR036034">
    <property type="entry name" value="PDZ_sf"/>
</dbReference>
<dbReference type="FunFam" id="2.30.42.10:FF:000063">
    <property type="entry name" value="Peptidase, S41 family"/>
    <property type="match status" value="1"/>
</dbReference>